<protein>
    <recommendedName>
        <fullName evidence="10">Major facilitator superfamily (MFS) profile domain-containing protein</fullName>
    </recommendedName>
</protein>
<feature type="compositionally biased region" description="Basic and acidic residues" evidence="6">
    <location>
        <begin position="225"/>
        <end position="238"/>
    </location>
</feature>
<name>A0A642UY71_9ASCO</name>
<keyword evidence="4 7" id="KW-1133">Transmembrane helix</keyword>
<sequence length="461" mass="50352">MKCFILIPVPTEMFGRMIGLREVTVSLLALQMSFDTAIYLTSIVHFVESIAPARSAYFLDVAQACGAAAQIVVSLSIGYVASWAKTMKWVALPIISLSAVGNFLYSCAGPGAINSAWVVVVGRIFSGMASGSGGIAYSYIAAVYPSTKGSVFGYRVFRNSIALYMMLAQILSIAFSYCDFKVGDYNINSMNAPTFITSFLVSATVIILAVIMENPRPSSKTKQSQQDHPEECNEHTSEKSSSKLNQLWSTYSIPLLTILENFIASFLISILMYIFPLYYTLLVKWKTLYQSIGLVIVLFSSTIISILIPYTLPKKPDTSYAFMLMECHTVGISLIFEAVGFALMISTYVCFKHAQSIGYAIGFTIGMTCVFTGYNCSASCLPSIYKQTIPKHLMSVTLPFMVAVTSLGKLLAPIICEQIYNSPAGGGMATGIGLILTACGLFIIMLVIYKLKLKQNDYSLQ</sequence>
<reference evidence="8" key="1">
    <citation type="journal article" date="2019" name="G3 (Bethesda)">
        <title>Genome Assemblies of Two Rare Opportunistic Yeast Pathogens: Diutina rugosa (syn. Candida rugosa) and Trichomonascus ciferrii (syn. Candida ciferrii).</title>
        <authorList>
            <person name="Mixao V."/>
            <person name="Saus E."/>
            <person name="Hansen A.P."/>
            <person name="Lass-Florl C."/>
            <person name="Gabaldon T."/>
        </authorList>
    </citation>
    <scope>NUCLEOTIDE SEQUENCE</scope>
    <source>
        <strain evidence="8">CBS 4856</strain>
    </source>
</reference>
<dbReference type="GO" id="GO:0012505">
    <property type="term" value="C:endomembrane system"/>
    <property type="evidence" value="ECO:0007669"/>
    <property type="project" value="UniProtKB-SubCell"/>
</dbReference>
<keyword evidence="5 7" id="KW-0472">Membrane</keyword>
<evidence type="ECO:0000256" key="1">
    <source>
        <dbReference type="ARBA" id="ARBA00004127"/>
    </source>
</evidence>
<feature type="transmembrane region" description="Helical" evidence="7">
    <location>
        <begin position="320"/>
        <end position="345"/>
    </location>
</feature>
<dbReference type="PANTHER" id="PTHR23510:SF3">
    <property type="entry name" value="MAJOR FACILITATOR SUPERFAMILY DOMAIN-CONTAINING PROTEIN 8"/>
    <property type="match status" value="1"/>
</dbReference>
<dbReference type="InterPro" id="IPR036259">
    <property type="entry name" value="MFS_trans_sf"/>
</dbReference>
<feature type="transmembrane region" description="Helical" evidence="7">
    <location>
        <begin position="23"/>
        <end position="41"/>
    </location>
</feature>
<keyword evidence="9" id="KW-1185">Reference proteome</keyword>
<feature type="transmembrane region" description="Helical" evidence="7">
    <location>
        <begin position="89"/>
        <end position="112"/>
    </location>
</feature>
<feature type="transmembrane region" description="Helical" evidence="7">
    <location>
        <begin position="357"/>
        <end position="381"/>
    </location>
</feature>
<feature type="transmembrane region" description="Helical" evidence="7">
    <location>
        <begin position="253"/>
        <end position="275"/>
    </location>
</feature>
<dbReference type="Gene3D" id="1.20.1250.20">
    <property type="entry name" value="MFS general substrate transporter like domains"/>
    <property type="match status" value="1"/>
</dbReference>
<feature type="transmembrane region" description="Helical" evidence="7">
    <location>
        <begin position="195"/>
        <end position="212"/>
    </location>
</feature>
<dbReference type="Proteomes" id="UP000761534">
    <property type="component" value="Unassembled WGS sequence"/>
</dbReference>
<feature type="transmembrane region" description="Helical" evidence="7">
    <location>
        <begin position="287"/>
        <end position="308"/>
    </location>
</feature>
<accession>A0A642UY71</accession>
<keyword evidence="2" id="KW-0813">Transport</keyword>
<evidence type="ECO:0008006" key="10">
    <source>
        <dbReference type="Google" id="ProtNLM"/>
    </source>
</evidence>
<dbReference type="EMBL" id="SWFS01000376">
    <property type="protein sequence ID" value="KAA8907644.1"/>
    <property type="molecule type" value="Genomic_DNA"/>
</dbReference>
<feature type="transmembrane region" description="Helical" evidence="7">
    <location>
        <begin position="393"/>
        <end position="415"/>
    </location>
</feature>
<proteinExistence type="predicted"/>
<evidence type="ECO:0000256" key="3">
    <source>
        <dbReference type="ARBA" id="ARBA00022692"/>
    </source>
</evidence>
<comment type="subcellular location">
    <subcellularLocation>
        <location evidence="1">Endomembrane system</location>
        <topology evidence="1">Multi-pass membrane protein</topology>
    </subcellularLocation>
</comment>
<keyword evidence="3 7" id="KW-0812">Transmembrane</keyword>
<evidence type="ECO:0000256" key="2">
    <source>
        <dbReference type="ARBA" id="ARBA00022448"/>
    </source>
</evidence>
<dbReference type="AlphaFoldDB" id="A0A642UY71"/>
<dbReference type="InterPro" id="IPR051068">
    <property type="entry name" value="MFS_Domain-Containing_Protein"/>
</dbReference>
<dbReference type="SUPFAM" id="SSF103473">
    <property type="entry name" value="MFS general substrate transporter"/>
    <property type="match status" value="1"/>
</dbReference>
<evidence type="ECO:0000256" key="4">
    <source>
        <dbReference type="ARBA" id="ARBA00022989"/>
    </source>
</evidence>
<feature type="transmembrane region" description="Helical" evidence="7">
    <location>
        <begin position="61"/>
        <end position="82"/>
    </location>
</feature>
<feature type="transmembrane region" description="Helical" evidence="7">
    <location>
        <begin position="156"/>
        <end position="175"/>
    </location>
</feature>
<dbReference type="PANTHER" id="PTHR23510">
    <property type="entry name" value="INNER MEMBRANE TRANSPORT PROTEIN YAJR"/>
    <property type="match status" value="1"/>
</dbReference>
<organism evidence="8 9">
    <name type="scientific">Trichomonascus ciferrii</name>
    <dbReference type="NCBI Taxonomy" id="44093"/>
    <lineage>
        <taxon>Eukaryota</taxon>
        <taxon>Fungi</taxon>
        <taxon>Dikarya</taxon>
        <taxon>Ascomycota</taxon>
        <taxon>Saccharomycotina</taxon>
        <taxon>Dipodascomycetes</taxon>
        <taxon>Dipodascales</taxon>
        <taxon>Trichomonascaceae</taxon>
        <taxon>Trichomonascus</taxon>
        <taxon>Trichomonascus ciferrii complex</taxon>
    </lineage>
</organism>
<evidence type="ECO:0000256" key="7">
    <source>
        <dbReference type="SAM" id="Phobius"/>
    </source>
</evidence>
<evidence type="ECO:0000256" key="5">
    <source>
        <dbReference type="ARBA" id="ARBA00023136"/>
    </source>
</evidence>
<evidence type="ECO:0000313" key="8">
    <source>
        <dbReference type="EMBL" id="KAA8907644.1"/>
    </source>
</evidence>
<comment type="caution">
    <text evidence="8">The sequence shown here is derived from an EMBL/GenBank/DDBJ whole genome shotgun (WGS) entry which is preliminary data.</text>
</comment>
<feature type="transmembrane region" description="Helical" evidence="7">
    <location>
        <begin position="124"/>
        <end position="144"/>
    </location>
</feature>
<evidence type="ECO:0000256" key="6">
    <source>
        <dbReference type="SAM" id="MobiDB-lite"/>
    </source>
</evidence>
<dbReference type="OrthoDB" id="2549326at2759"/>
<feature type="transmembrane region" description="Helical" evidence="7">
    <location>
        <begin position="427"/>
        <end position="449"/>
    </location>
</feature>
<feature type="region of interest" description="Disordered" evidence="6">
    <location>
        <begin position="217"/>
        <end position="238"/>
    </location>
</feature>
<gene>
    <name evidence="8" type="ORF">TRICI_004935</name>
</gene>
<evidence type="ECO:0000313" key="9">
    <source>
        <dbReference type="Proteomes" id="UP000761534"/>
    </source>
</evidence>
<dbReference type="VEuPathDB" id="FungiDB:TRICI_004935"/>